<accession>A0A1M5L0H3</accession>
<name>A0A1M5L0H3_9FLAO</name>
<feature type="signal peptide" evidence="1">
    <location>
        <begin position="1"/>
        <end position="28"/>
    </location>
</feature>
<keyword evidence="1" id="KW-0732">Signal</keyword>
<dbReference type="EMBL" id="FQWL01000002">
    <property type="protein sequence ID" value="SHG58420.1"/>
    <property type="molecule type" value="Genomic_DNA"/>
</dbReference>
<organism evidence="2 3">
    <name type="scientific">Flagellimonas flava</name>
    <dbReference type="NCBI Taxonomy" id="570519"/>
    <lineage>
        <taxon>Bacteria</taxon>
        <taxon>Pseudomonadati</taxon>
        <taxon>Bacteroidota</taxon>
        <taxon>Flavobacteriia</taxon>
        <taxon>Flavobacteriales</taxon>
        <taxon>Flavobacteriaceae</taxon>
        <taxon>Flagellimonas</taxon>
    </lineage>
</organism>
<proteinExistence type="predicted"/>
<evidence type="ECO:0000313" key="3">
    <source>
        <dbReference type="Proteomes" id="UP000184532"/>
    </source>
</evidence>
<sequence length="901" mass="102737">MDFFYRLPCLHRSLCLFVCFHISFSSFSQSFQEIRDDIPAPEKIYLQLNSREYTFNQIIWFKAIVTDSKDHIPTKLSGALHIDLINPLGQIIDSKLLKLNEGIGAGTLDVPGDMSGRFLIRAYTDWNQNFGDDHIYTTYVNIYPLREQSTSDLFDDLKITRSPTGNLELSGKLNVGKKHEMVAHFSWNSGNDSILLNGNSSNTINLSYEIPQNTPWIQVAIQDINGFTNSKTFVLNAAFLDLQFFPESGKMIQGHVNRIGFKAVGFDGKGKKVKGAVFDNNGKEVALFESNTLGMGTLSLHTENNLTYHAKVFSTENVYGTMEFPLPGAFQVTSILSVNRLKDRVRFGVISNELNDSIGIKVSCRGKDYYMIEGLLQNNKLISELPLKDLPHGIVIFKLLDKGNKPIAERLFYNDLANDWLELAVSMDKKGYSKRDKTELDIRVLGNGIDSIDVNMSVLVLNKEEWREENYGTIQSYFYLESEIRGNIENPGWYFNRKNPTRLQDLDALLLTQGWRNYKYPSKRKTKQFFWPQKGLTIRGKLTSTLSNIGKNENRQLSLATFGQKMAFYTSGIDSLGNFSFHLEESYGKDMRILLYADAIEKRKKSQRLSIETVPKPKVVYNQDSFGQKIDTISKILLGNQRKRQRMEMVFDSLYGVTQLEEVVVEDVWLNPQRQKIYKRHGKPDVIISGDSLVKKEQNWSHGLYSILMFNYRGEVMIEQFSDGFMLPNIPGGPTLIMVDGKLLSREDYRQAAYMPPKNIMDIEIIKFANSFKHSFLEVFPETHPMNLPPAGHIISITTKGKVGIYASERAKPGTLDTTIQIFSPVKEFYAPKYLNPVESKEEKPDLRSLIHWKADLKTDHSGRATESFYNGDVTGDYIIVIEAISQKGEIGYQHQVYTIE</sequence>
<dbReference type="STRING" id="570519.SAMN04488116_1883"/>
<evidence type="ECO:0008006" key="4">
    <source>
        <dbReference type="Google" id="ProtNLM"/>
    </source>
</evidence>
<reference evidence="3" key="1">
    <citation type="submission" date="2016-11" db="EMBL/GenBank/DDBJ databases">
        <authorList>
            <person name="Varghese N."/>
            <person name="Submissions S."/>
        </authorList>
    </citation>
    <scope>NUCLEOTIDE SEQUENCE [LARGE SCALE GENOMIC DNA]</scope>
    <source>
        <strain evidence="3">DSM 22638</strain>
    </source>
</reference>
<evidence type="ECO:0000313" key="2">
    <source>
        <dbReference type="EMBL" id="SHG58420.1"/>
    </source>
</evidence>
<evidence type="ECO:0000256" key="1">
    <source>
        <dbReference type="SAM" id="SignalP"/>
    </source>
</evidence>
<keyword evidence="3" id="KW-1185">Reference proteome</keyword>
<feature type="chain" id="PRO_5012341397" description="MG2 domain-containing protein" evidence="1">
    <location>
        <begin position="29"/>
        <end position="901"/>
    </location>
</feature>
<dbReference type="Proteomes" id="UP000184532">
    <property type="component" value="Unassembled WGS sequence"/>
</dbReference>
<protein>
    <recommendedName>
        <fullName evidence="4">MG2 domain-containing protein</fullName>
    </recommendedName>
</protein>
<gene>
    <name evidence="2" type="ORF">SAMN04488116_1883</name>
</gene>
<dbReference type="AlphaFoldDB" id="A0A1M5L0H3"/>